<dbReference type="SUPFAM" id="SSF55753">
    <property type="entry name" value="Actin depolymerizing proteins"/>
    <property type="match status" value="1"/>
</dbReference>
<dbReference type="EMBL" id="JARKIF010000014">
    <property type="protein sequence ID" value="KAJ7623383.1"/>
    <property type="molecule type" value="Genomic_DNA"/>
</dbReference>
<reference evidence="2" key="1">
    <citation type="submission" date="2023-03" db="EMBL/GenBank/DDBJ databases">
        <title>Massive genome expansion in bonnet fungi (Mycena s.s.) driven by repeated elements and novel gene families across ecological guilds.</title>
        <authorList>
            <consortium name="Lawrence Berkeley National Laboratory"/>
            <person name="Harder C.B."/>
            <person name="Miyauchi S."/>
            <person name="Viragh M."/>
            <person name="Kuo A."/>
            <person name="Thoen E."/>
            <person name="Andreopoulos B."/>
            <person name="Lu D."/>
            <person name="Skrede I."/>
            <person name="Drula E."/>
            <person name="Henrissat B."/>
            <person name="Morin E."/>
            <person name="Kohler A."/>
            <person name="Barry K."/>
            <person name="LaButti K."/>
            <person name="Morin E."/>
            <person name="Salamov A."/>
            <person name="Lipzen A."/>
            <person name="Mereny Z."/>
            <person name="Hegedus B."/>
            <person name="Baldrian P."/>
            <person name="Stursova M."/>
            <person name="Weitz H."/>
            <person name="Taylor A."/>
            <person name="Grigoriev I.V."/>
            <person name="Nagy L.G."/>
            <person name="Martin F."/>
            <person name="Kauserud H."/>
        </authorList>
    </citation>
    <scope>NUCLEOTIDE SEQUENCE</scope>
    <source>
        <strain evidence="2">9284</strain>
    </source>
</reference>
<sequence length="538" mass="61469">MSLTVPLPPHALDAYDSILHREADWLVLAYNPSVQPDSFQLLATGSGGLPDLKNAIRTVQDPAYVFIAFYRDNAGFILLNLIPDAISGVRRARTLVHARRIGGTFQAHQTSLTTDISNLTQRAVSQALASPDLVHVISADQPTDIPSEMGGGDTPSKGSVFSLLRRKKKPEAELAVQPFDLHIDDSEDAPPPPPPPKDRVRRSFSYQPPTQFRDEPPAPLPMSRAPPPRPLPQPVTTHHRSNSDYSVVSRRSSSSDEVVVVRPDPPPRSPGIKKRSATLPSKWMPDTVDPADRLRRRMEAQRQRELEEEEALAEEVERQARIKAEKATFLREQEAEEAARRIAVEQELERATALRRQREAREQEEEDRKKRELERKRRADRERRMEEHRRLEEWRNQQAAQAEEAAWLAEQTRKKEEVERKKRIQQAGAKIKNATTELVTGWVTMQAGDSLVWRRRYFRFVGSTVFFHKDESGQFLDEIDLRGQIKGLREWNEGYEDLKAIPFSFAVEFKGEREPWSMFSDSEEEKFKLLGLLHSANG</sequence>
<feature type="region of interest" description="Disordered" evidence="1">
    <location>
        <begin position="355"/>
        <end position="395"/>
    </location>
</feature>
<dbReference type="InterPro" id="IPR011993">
    <property type="entry name" value="PH-like_dom_sf"/>
</dbReference>
<proteinExistence type="predicted"/>
<dbReference type="Proteomes" id="UP001221142">
    <property type="component" value="Unassembled WGS sequence"/>
</dbReference>
<feature type="region of interest" description="Disordered" evidence="1">
    <location>
        <begin position="178"/>
        <end position="293"/>
    </location>
</feature>
<dbReference type="Gene3D" id="3.40.20.10">
    <property type="entry name" value="Severin"/>
    <property type="match status" value="1"/>
</dbReference>
<evidence type="ECO:0000313" key="2">
    <source>
        <dbReference type="EMBL" id="KAJ7623383.1"/>
    </source>
</evidence>
<evidence type="ECO:0000256" key="1">
    <source>
        <dbReference type="SAM" id="MobiDB-lite"/>
    </source>
</evidence>
<feature type="compositionally biased region" description="Low complexity" evidence="1">
    <location>
        <begin position="243"/>
        <end position="262"/>
    </location>
</feature>
<name>A0AAD7BKF5_9AGAR</name>
<dbReference type="InterPro" id="IPR029006">
    <property type="entry name" value="ADF-H/Gelsolin-like_dom_sf"/>
</dbReference>
<dbReference type="Gene3D" id="2.30.29.30">
    <property type="entry name" value="Pleckstrin-homology domain (PH domain)/Phosphotyrosine-binding domain (PTB)"/>
    <property type="match status" value="1"/>
</dbReference>
<gene>
    <name evidence="2" type="ORF">FB45DRAFT_925433</name>
</gene>
<keyword evidence="3" id="KW-1185">Reference proteome</keyword>
<evidence type="ECO:0008006" key="4">
    <source>
        <dbReference type="Google" id="ProtNLM"/>
    </source>
</evidence>
<feature type="compositionally biased region" description="Pro residues" evidence="1">
    <location>
        <begin position="217"/>
        <end position="233"/>
    </location>
</feature>
<dbReference type="SUPFAM" id="SSF50729">
    <property type="entry name" value="PH domain-like"/>
    <property type="match status" value="1"/>
</dbReference>
<accession>A0AAD7BKF5</accession>
<protein>
    <recommendedName>
        <fullName evidence="4">ADF-H domain-containing protein</fullName>
    </recommendedName>
</protein>
<dbReference type="AlphaFoldDB" id="A0AAD7BKF5"/>
<organism evidence="2 3">
    <name type="scientific">Roridomyces roridus</name>
    <dbReference type="NCBI Taxonomy" id="1738132"/>
    <lineage>
        <taxon>Eukaryota</taxon>
        <taxon>Fungi</taxon>
        <taxon>Dikarya</taxon>
        <taxon>Basidiomycota</taxon>
        <taxon>Agaricomycotina</taxon>
        <taxon>Agaricomycetes</taxon>
        <taxon>Agaricomycetidae</taxon>
        <taxon>Agaricales</taxon>
        <taxon>Marasmiineae</taxon>
        <taxon>Mycenaceae</taxon>
        <taxon>Roridomyces</taxon>
    </lineage>
</organism>
<comment type="caution">
    <text evidence="2">The sequence shown here is derived from an EMBL/GenBank/DDBJ whole genome shotgun (WGS) entry which is preliminary data.</text>
</comment>
<evidence type="ECO:0000313" key="3">
    <source>
        <dbReference type="Proteomes" id="UP001221142"/>
    </source>
</evidence>